<feature type="domain" description="Homeobox" evidence="12">
    <location>
        <begin position="211"/>
        <end position="271"/>
    </location>
</feature>
<feature type="region of interest" description="Disordered" evidence="11">
    <location>
        <begin position="1"/>
        <end position="22"/>
    </location>
</feature>
<keyword evidence="4 9" id="KW-0238">DNA-binding</keyword>
<evidence type="ECO:0000256" key="1">
    <source>
        <dbReference type="ARBA" id="ARBA00004123"/>
    </source>
</evidence>
<proteinExistence type="inferred from homology"/>
<dbReference type="Proteomes" id="UP000035682">
    <property type="component" value="Unplaced"/>
</dbReference>
<dbReference type="RefSeq" id="XP_024499040.1">
    <property type="nucleotide sequence ID" value="XM_024650496.1"/>
</dbReference>
<dbReference type="InterPro" id="IPR051300">
    <property type="entry name" value="HMX_Homeobox_TF"/>
</dbReference>
<evidence type="ECO:0000256" key="11">
    <source>
        <dbReference type="SAM" id="MobiDB-lite"/>
    </source>
</evidence>
<reference evidence="15" key="3">
    <citation type="submission" date="2020-12" db="UniProtKB">
        <authorList>
            <consortium name="WormBaseParasite"/>
        </authorList>
    </citation>
    <scope>IDENTIFICATION</scope>
</reference>
<dbReference type="PRINTS" id="PR00024">
    <property type="entry name" value="HOMEOBOX"/>
</dbReference>
<reference evidence="14" key="2">
    <citation type="submission" date="2014-09" db="EMBL/GenBank/DDBJ databases">
        <authorList>
            <person name="Martin A.A."/>
        </authorList>
    </citation>
    <scope>NUCLEOTIDE SEQUENCE</scope>
    <source>
        <strain evidence="14">ED321</strain>
    </source>
</reference>
<dbReference type="GeneID" id="36384640"/>
<organism evidence="13">
    <name type="scientific">Strongyloides ratti</name>
    <name type="common">Parasitic roundworm</name>
    <dbReference type="NCBI Taxonomy" id="34506"/>
    <lineage>
        <taxon>Eukaryota</taxon>
        <taxon>Metazoa</taxon>
        <taxon>Ecdysozoa</taxon>
        <taxon>Nematoda</taxon>
        <taxon>Chromadorea</taxon>
        <taxon>Rhabditida</taxon>
        <taxon>Tylenchina</taxon>
        <taxon>Panagrolaimomorpha</taxon>
        <taxon>Strongyloidoidea</taxon>
        <taxon>Strongyloididae</taxon>
        <taxon>Strongyloides</taxon>
    </lineage>
</organism>
<dbReference type="AlphaFoldDB" id="A0A090KR24"/>
<evidence type="ECO:0000256" key="5">
    <source>
        <dbReference type="ARBA" id="ARBA00023155"/>
    </source>
</evidence>
<evidence type="ECO:0000256" key="7">
    <source>
        <dbReference type="ARBA" id="ARBA00023242"/>
    </source>
</evidence>
<evidence type="ECO:0000313" key="16">
    <source>
        <dbReference type="WormBase" id="SRAE_X000157300"/>
    </source>
</evidence>
<evidence type="ECO:0000259" key="12">
    <source>
        <dbReference type="PROSITE" id="PS50071"/>
    </source>
</evidence>
<dbReference type="PROSITE" id="PS00027">
    <property type="entry name" value="HOMEOBOX_1"/>
    <property type="match status" value="1"/>
</dbReference>
<evidence type="ECO:0000256" key="10">
    <source>
        <dbReference type="RuleBase" id="RU000682"/>
    </source>
</evidence>
<dbReference type="InterPro" id="IPR020479">
    <property type="entry name" value="HD_metazoa"/>
</dbReference>
<gene>
    <name evidence="13 15 16" type="ORF">SRAE_X000157300</name>
</gene>
<dbReference type="PANTHER" id="PTHR46110:SF3">
    <property type="entry name" value="HOMEOBOX PROTEIN HMX"/>
    <property type="match status" value="1"/>
</dbReference>
<dbReference type="GO" id="GO:0000981">
    <property type="term" value="F:DNA-binding transcription factor activity, RNA polymerase II-specific"/>
    <property type="evidence" value="ECO:0007669"/>
    <property type="project" value="InterPro"/>
</dbReference>
<protein>
    <submittedName>
        <fullName evidence="13 15">Homeobox protein HMX1</fullName>
    </submittedName>
</protein>
<dbReference type="InterPro" id="IPR001356">
    <property type="entry name" value="HD"/>
</dbReference>
<name>A0A090KR24_STRRB</name>
<dbReference type="CTD" id="36384640"/>
<dbReference type="Pfam" id="PF00046">
    <property type="entry name" value="Homeodomain"/>
    <property type="match status" value="1"/>
</dbReference>
<feature type="region of interest" description="Disordered" evidence="11">
    <location>
        <begin position="341"/>
        <end position="361"/>
    </location>
</feature>
<evidence type="ECO:0000256" key="9">
    <source>
        <dbReference type="PROSITE-ProRule" id="PRU00108"/>
    </source>
</evidence>
<keyword evidence="14" id="KW-1185">Reference proteome</keyword>
<keyword evidence="2" id="KW-0217">Developmental protein</keyword>
<evidence type="ECO:0000313" key="13">
    <source>
        <dbReference type="EMBL" id="CEF59829.1"/>
    </source>
</evidence>
<keyword evidence="3" id="KW-0805">Transcription regulation</keyword>
<reference evidence="13" key="1">
    <citation type="submission" date="2014-09" db="EMBL/GenBank/DDBJ databases">
        <authorList>
            <person name="Aslett A.Martin."/>
        </authorList>
    </citation>
    <scope>NUCLEOTIDE SEQUENCE</scope>
    <source>
        <strain evidence="13">ED321 Heterogonic</strain>
    </source>
</reference>
<dbReference type="CDD" id="cd00086">
    <property type="entry name" value="homeodomain"/>
    <property type="match status" value="1"/>
</dbReference>
<dbReference type="OrthoDB" id="6159439at2759"/>
<keyword evidence="5 9" id="KW-0371">Homeobox</keyword>
<evidence type="ECO:0000256" key="6">
    <source>
        <dbReference type="ARBA" id="ARBA00023163"/>
    </source>
</evidence>
<comment type="similarity">
    <text evidence="8">Belongs to the HMX homeobox family.</text>
</comment>
<feature type="DNA-binding region" description="Homeobox" evidence="9">
    <location>
        <begin position="213"/>
        <end position="272"/>
    </location>
</feature>
<sequence length="405" mass="44587">MMDLSINNQKISSEESKSPKSNNIITSKISKFSIDDILEGKKKDSTSSSLITSPILNNEDQPLVKVWEIIAGKGLIDTLKGNNDLNCNPLLNNKPYNFPPPWINETTLNNIENGGTLVEKLNGKLSFNLFPYDEYKDHLLDKVNNIMLPLNKHPNKNECVNGGKDSYGSESIKSNNSANIPISDNEEYEGGEHLSDDDVSIINGDGCSSTSRKKKTRTVFSRHQVSQLEMTFDMKRYLSSQERAHLASNLHLTETQVKIWFQNRRNKWKRQAASDGEIPGTFNISTPSITNPLNIFAHTTNNRPTNPMALSALTNEHLHNILTNNTLFPQVNRTLNISILNKGTPSNSPPSNGTTNNQSCIPTSLTSGELVNFDGTTNSVAAAAAAKLLLNTYGALAGMNSQSLV</sequence>
<evidence type="ECO:0000256" key="8">
    <source>
        <dbReference type="ARBA" id="ARBA00038165"/>
    </source>
</evidence>
<dbReference type="Gene3D" id="1.10.10.60">
    <property type="entry name" value="Homeodomain-like"/>
    <property type="match status" value="1"/>
</dbReference>
<dbReference type="PANTHER" id="PTHR46110">
    <property type="entry name" value="HOMEOBOX PROTEIN HMX"/>
    <property type="match status" value="1"/>
</dbReference>
<dbReference type="SUPFAM" id="SSF46689">
    <property type="entry name" value="Homeodomain-like"/>
    <property type="match status" value="1"/>
</dbReference>
<dbReference type="SMART" id="SM00389">
    <property type="entry name" value="HOX"/>
    <property type="match status" value="1"/>
</dbReference>
<keyword evidence="7 9" id="KW-0539">Nucleus</keyword>
<comment type="subcellular location">
    <subcellularLocation>
        <location evidence="1 9 10">Nucleus</location>
    </subcellularLocation>
</comment>
<evidence type="ECO:0000256" key="3">
    <source>
        <dbReference type="ARBA" id="ARBA00023015"/>
    </source>
</evidence>
<dbReference type="WormBase" id="SRAE_X000157300">
    <property type="protein sequence ID" value="SRP06120"/>
    <property type="gene ID" value="WBGene00267146"/>
</dbReference>
<dbReference type="EMBL" id="LN609396">
    <property type="protein sequence ID" value="CEF59829.1"/>
    <property type="molecule type" value="Genomic_DNA"/>
</dbReference>
<dbReference type="InterPro" id="IPR017970">
    <property type="entry name" value="Homeobox_CS"/>
</dbReference>
<keyword evidence="6" id="KW-0804">Transcription</keyword>
<dbReference type="FunFam" id="1.10.10.60:FF:000053">
    <property type="entry name" value="H6 family homeobox 2"/>
    <property type="match status" value="1"/>
</dbReference>
<evidence type="ECO:0000256" key="4">
    <source>
        <dbReference type="ARBA" id="ARBA00023125"/>
    </source>
</evidence>
<dbReference type="GO" id="GO:0000977">
    <property type="term" value="F:RNA polymerase II transcription regulatory region sequence-specific DNA binding"/>
    <property type="evidence" value="ECO:0007669"/>
    <property type="project" value="TreeGrafter"/>
</dbReference>
<dbReference type="InterPro" id="IPR009057">
    <property type="entry name" value="Homeodomain-like_sf"/>
</dbReference>
<evidence type="ECO:0000313" key="15">
    <source>
        <dbReference type="WBParaSite" id="SRAE_X000157300.1"/>
    </source>
</evidence>
<dbReference type="GO" id="GO:0005634">
    <property type="term" value="C:nucleus"/>
    <property type="evidence" value="ECO:0007669"/>
    <property type="project" value="UniProtKB-SubCell"/>
</dbReference>
<dbReference type="PROSITE" id="PS50071">
    <property type="entry name" value="HOMEOBOX_2"/>
    <property type="match status" value="1"/>
</dbReference>
<accession>A0A090KR24</accession>
<evidence type="ECO:0000256" key="2">
    <source>
        <dbReference type="ARBA" id="ARBA00022473"/>
    </source>
</evidence>
<feature type="compositionally biased region" description="Polar residues" evidence="11">
    <location>
        <begin position="1"/>
        <end position="10"/>
    </location>
</feature>
<evidence type="ECO:0000313" key="14">
    <source>
        <dbReference type="Proteomes" id="UP000035682"/>
    </source>
</evidence>
<dbReference type="WBParaSite" id="SRAE_X000157300.1">
    <property type="protein sequence ID" value="SRAE_X000157300.1"/>
    <property type="gene ID" value="WBGene00267146"/>
</dbReference>
<feature type="compositionally biased region" description="Low complexity" evidence="11">
    <location>
        <begin position="343"/>
        <end position="357"/>
    </location>
</feature>